<name>A0AAW5E3M0_9BACI</name>
<dbReference type="Pfam" id="PF14139">
    <property type="entry name" value="YpzG"/>
    <property type="match status" value="1"/>
</dbReference>
<protein>
    <submittedName>
        <fullName evidence="2">YpzG family protein</fullName>
    </submittedName>
</protein>
<dbReference type="InterPro" id="IPR025413">
    <property type="entry name" value="YpzG-like"/>
</dbReference>
<keyword evidence="3" id="KW-1185">Reference proteome</keyword>
<dbReference type="EMBL" id="JAKTTI010000044">
    <property type="protein sequence ID" value="MCH1627527.1"/>
    <property type="molecule type" value="Genomic_DNA"/>
</dbReference>
<dbReference type="AlphaFoldDB" id="A0AAW5E3M0"/>
<organism evidence="2 3">
    <name type="scientific">Fredinandcohnia quinoae</name>
    <dbReference type="NCBI Taxonomy" id="2918902"/>
    <lineage>
        <taxon>Bacteria</taxon>
        <taxon>Bacillati</taxon>
        <taxon>Bacillota</taxon>
        <taxon>Bacilli</taxon>
        <taxon>Bacillales</taxon>
        <taxon>Bacillaceae</taxon>
        <taxon>Fredinandcohnia</taxon>
    </lineage>
</organism>
<feature type="region of interest" description="Disordered" evidence="1">
    <location>
        <begin position="1"/>
        <end position="20"/>
    </location>
</feature>
<reference evidence="2" key="1">
    <citation type="submission" date="2022-02" db="EMBL/GenBank/DDBJ databases">
        <title>Fredinandcohnia quinoae sp. nov. isolated from Chenopodium quinoa seeds.</title>
        <authorList>
            <person name="Saati-Santamaria Z."/>
            <person name="Flores-Felix J.D."/>
            <person name="Igual J.M."/>
            <person name="Velazquez E."/>
            <person name="Garcia-Fraile P."/>
            <person name="Martinez-Molina E."/>
        </authorList>
    </citation>
    <scope>NUCLEOTIDE SEQUENCE</scope>
    <source>
        <strain evidence="2">SECRCQ15</strain>
    </source>
</reference>
<comment type="caution">
    <text evidence="2">The sequence shown here is derived from an EMBL/GenBank/DDBJ whole genome shotgun (WGS) entry which is preliminary data.</text>
</comment>
<gene>
    <name evidence="2" type="ORF">MJG50_19505</name>
</gene>
<sequence>MGKRRNDPYTNPFQSPWANPKHSWAQINGETMQTQNNIILQRETRKRS</sequence>
<proteinExistence type="predicted"/>
<dbReference type="Proteomes" id="UP001431131">
    <property type="component" value="Unassembled WGS sequence"/>
</dbReference>
<dbReference type="RefSeq" id="WP_240257447.1">
    <property type="nucleotide sequence ID" value="NZ_JAKTTI010000044.1"/>
</dbReference>
<feature type="compositionally biased region" description="Polar residues" evidence="1">
    <location>
        <begin position="8"/>
        <end position="17"/>
    </location>
</feature>
<evidence type="ECO:0000256" key="1">
    <source>
        <dbReference type="SAM" id="MobiDB-lite"/>
    </source>
</evidence>
<accession>A0AAW5E3M0</accession>
<evidence type="ECO:0000313" key="2">
    <source>
        <dbReference type="EMBL" id="MCH1627527.1"/>
    </source>
</evidence>
<evidence type="ECO:0000313" key="3">
    <source>
        <dbReference type="Proteomes" id="UP001431131"/>
    </source>
</evidence>